<protein>
    <recommendedName>
        <fullName evidence="5">Secreted protein</fullName>
    </recommendedName>
</protein>
<feature type="region of interest" description="Disordered" evidence="1">
    <location>
        <begin position="139"/>
        <end position="160"/>
    </location>
</feature>
<comment type="caution">
    <text evidence="3">The sequence shown here is derived from an EMBL/GenBank/DDBJ whole genome shotgun (WGS) entry which is preliminary data.</text>
</comment>
<dbReference type="GeneID" id="85386138"/>
<sequence>MCLLLLDVSAISALLVRSSRPRAFVATIDKITQGFACHTDTHISIGGSLMSDRSEVFSHSFRQSQRPKVVLCAPRSRACASEPRLHPAAAKCCAHRELSAVCIWFSLVEPVRDPQKEVVNPDIGVIEARRLDENAIFSKGSGSEKKDYGFHFKDRPNSGR</sequence>
<evidence type="ECO:0000256" key="2">
    <source>
        <dbReference type="SAM" id="SignalP"/>
    </source>
</evidence>
<dbReference type="AlphaFoldDB" id="A0AAD8UJK5"/>
<feature type="compositionally biased region" description="Basic and acidic residues" evidence="1">
    <location>
        <begin position="142"/>
        <end position="160"/>
    </location>
</feature>
<organism evidence="3 4">
    <name type="scientific">Glomerella acutata</name>
    <name type="common">Colletotrichum acutatum</name>
    <dbReference type="NCBI Taxonomy" id="27357"/>
    <lineage>
        <taxon>Eukaryota</taxon>
        <taxon>Fungi</taxon>
        <taxon>Dikarya</taxon>
        <taxon>Ascomycota</taxon>
        <taxon>Pezizomycotina</taxon>
        <taxon>Sordariomycetes</taxon>
        <taxon>Hypocreomycetidae</taxon>
        <taxon>Glomerellales</taxon>
        <taxon>Glomerellaceae</taxon>
        <taxon>Colletotrichum</taxon>
        <taxon>Colletotrichum acutatum species complex</taxon>
    </lineage>
</organism>
<dbReference type="Proteomes" id="UP001244207">
    <property type="component" value="Unassembled WGS sequence"/>
</dbReference>
<reference evidence="3" key="1">
    <citation type="submission" date="2021-12" db="EMBL/GenBank/DDBJ databases">
        <title>Comparative genomics, transcriptomics and evolutionary studies reveal genomic signatures of adaptation to plant cell wall in hemibiotrophic fungi.</title>
        <authorList>
            <consortium name="DOE Joint Genome Institute"/>
            <person name="Baroncelli R."/>
            <person name="Diaz J.F."/>
            <person name="Benocci T."/>
            <person name="Peng M."/>
            <person name="Battaglia E."/>
            <person name="Haridas S."/>
            <person name="Andreopoulos W."/>
            <person name="Labutti K."/>
            <person name="Pangilinan J."/>
            <person name="Floch G.L."/>
            <person name="Makela M.R."/>
            <person name="Henrissat B."/>
            <person name="Grigoriev I.V."/>
            <person name="Crouch J.A."/>
            <person name="De Vries R.P."/>
            <person name="Sukno S.A."/>
            <person name="Thon M.R."/>
        </authorList>
    </citation>
    <scope>NUCLEOTIDE SEQUENCE</scope>
    <source>
        <strain evidence="3">CBS 112980</strain>
    </source>
</reference>
<proteinExistence type="predicted"/>
<accession>A0AAD8UJK5</accession>
<keyword evidence="4" id="KW-1185">Reference proteome</keyword>
<dbReference type="EMBL" id="JAHMHS010000040">
    <property type="protein sequence ID" value="KAK1725537.1"/>
    <property type="molecule type" value="Genomic_DNA"/>
</dbReference>
<keyword evidence="2" id="KW-0732">Signal</keyword>
<evidence type="ECO:0000313" key="3">
    <source>
        <dbReference type="EMBL" id="KAK1725537.1"/>
    </source>
</evidence>
<dbReference type="RefSeq" id="XP_060365592.1">
    <property type="nucleotide sequence ID" value="XM_060502239.1"/>
</dbReference>
<evidence type="ECO:0000256" key="1">
    <source>
        <dbReference type="SAM" id="MobiDB-lite"/>
    </source>
</evidence>
<feature type="chain" id="PRO_5041924287" description="Secreted protein" evidence="2">
    <location>
        <begin position="19"/>
        <end position="160"/>
    </location>
</feature>
<name>A0AAD8UJK5_GLOAC</name>
<evidence type="ECO:0000313" key="4">
    <source>
        <dbReference type="Proteomes" id="UP001244207"/>
    </source>
</evidence>
<feature type="signal peptide" evidence="2">
    <location>
        <begin position="1"/>
        <end position="18"/>
    </location>
</feature>
<gene>
    <name evidence="3" type="ORF">BDZ83DRAFT_299487</name>
</gene>
<evidence type="ECO:0008006" key="5">
    <source>
        <dbReference type="Google" id="ProtNLM"/>
    </source>
</evidence>